<reference evidence="2 3" key="1">
    <citation type="submission" date="2021-02" db="EMBL/GenBank/DDBJ databases">
        <title>Alicyclobacillus curvatus sp. nov. and Alicyclobacillus mengziensis sp. nov., two acidophilic bacteria isolated from acid mine drainage.</title>
        <authorList>
            <person name="Huang Y."/>
        </authorList>
    </citation>
    <scope>NUCLEOTIDE SEQUENCE [LARGE SCALE GENOMIC DNA]</scope>
    <source>
        <strain evidence="2 3">S30H14</strain>
    </source>
</reference>
<feature type="transmembrane region" description="Helical" evidence="1">
    <location>
        <begin position="185"/>
        <end position="209"/>
    </location>
</feature>
<dbReference type="NCBIfam" id="TIGR02829">
    <property type="entry name" value="spore_III_AE"/>
    <property type="match status" value="1"/>
</dbReference>
<dbReference type="InterPro" id="IPR014194">
    <property type="entry name" value="Spore_III_AE"/>
</dbReference>
<sequence length="411" mass="43513">MNTVRKLLVSFIVGLFIILAAVRPVFADVNTGNVTVSQQANQTTSQTTSVNQVAQAQLDNLPTGTIEQYWNDLRQQYGGYLPDIQSSSIIRSILDNGGWNLHGLMNGILRYFLAEVFDNVRLLGAILLLSVLAVVLQSMQSAFEQQTVSQVAYAVIFFVLIGLAIGSFTEAVGYAKHAIQSMTDFMLATVPLVVTIMAASGAIASAAFFQPMLLFAVHLISNVVFLFVFPLIFFAAILDLVSSLSPRYQVTRLAGLFRTAGVATLGICLSAFLGVASVQGLGKGIADGVSLRMAKFAVNTFVPIVGKAMSDAAETVISASMLVKNAIGVAGLIIVLFMALFPALKILALSFIYSGSAALMQPLGDGPMVTTLGALSKSLVLVFACVAAVALMFFMAISILLLSANIAVVMS</sequence>
<dbReference type="AlphaFoldDB" id="A0A9X7VWF3"/>
<name>A0A9X7VWF3_9BACL</name>
<evidence type="ECO:0000313" key="3">
    <source>
        <dbReference type="Proteomes" id="UP000663505"/>
    </source>
</evidence>
<feature type="transmembrane region" description="Helical" evidence="1">
    <location>
        <begin position="379"/>
        <end position="402"/>
    </location>
</feature>
<accession>A0A9X7VWF3</accession>
<organism evidence="2 3">
    <name type="scientific">Alicyclobacillus mengziensis</name>
    <dbReference type="NCBI Taxonomy" id="2931921"/>
    <lineage>
        <taxon>Bacteria</taxon>
        <taxon>Bacillati</taxon>
        <taxon>Bacillota</taxon>
        <taxon>Bacilli</taxon>
        <taxon>Bacillales</taxon>
        <taxon>Alicyclobacillaceae</taxon>
        <taxon>Alicyclobacillus</taxon>
    </lineage>
</organism>
<keyword evidence="1" id="KW-0812">Transmembrane</keyword>
<protein>
    <submittedName>
        <fullName evidence="2">Stage III sporulation protein AE</fullName>
    </submittedName>
</protein>
<dbReference type="Pfam" id="PF09546">
    <property type="entry name" value="Spore_III_AE"/>
    <property type="match status" value="1"/>
</dbReference>
<feature type="transmembrane region" description="Helical" evidence="1">
    <location>
        <begin position="120"/>
        <end position="139"/>
    </location>
</feature>
<evidence type="ECO:0000313" key="2">
    <source>
        <dbReference type="EMBL" id="QSO45884.1"/>
    </source>
</evidence>
<proteinExistence type="predicted"/>
<keyword evidence="3" id="KW-1185">Reference proteome</keyword>
<evidence type="ECO:0000256" key="1">
    <source>
        <dbReference type="SAM" id="Phobius"/>
    </source>
</evidence>
<feature type="transmembrane region" description="Helical" evidence="1">
    <location>
        <begin position="329"/>
        <end position="359"/>
    </location>
</feature>
<dbReference type="KEGG" id="afx:JZ786_15210"/>
<feature type="transmembrane region" description="Helical" evidence="1">
    <location>
        <begin position="253"/>
        <end position="276"/>
    </location>
</feature>
<gene>
    <name evidence="2" type="primary">spoIIIAE</name>
    <name evidence="2" type="ORF">JZ786_15210</name>
</gene>
<feature type="transmembrane region" description="Helical" evidence="1">
    <location>
        <begin position="151"/>
        <end position="173"/>
    </location>
</feature>
<feature type="transmembrane region" description="Helical" evidence="1">
    <location>
        <begin position="215"/>
        <end position="241"/>
    </location>
</feature>
<keyword evidence="1" id="KW-1133">Transmembrane helix</keyword>
<dbReference type="EMBL" id="CP071182">
    <property type="protein sequence ID" value="QSO45884.1"/>
    <property type="molecule type" value="Genomic_DNA"/>
</dbReference>
<keyword evidence="1" id="KW-0472">Membrane</keyword>
<dbReference type="Proteomes" id="UP000663505">
    <property type="component" value="Chromosome"/>
</dbReference>